<dbReference type="PROSITE" id="PS00557">
    <property type="entry name" value="FMN_HYDROXY_ACID_DH_1"/>
    <property type="match status" value="1"/>
</dbReference>
<evidence type="ECO:0000256" key="1">
    <source>
        <dbReference type="ARBA" id="ARBA00001917"/>
    </source>
</evidence>
<dbReference type="InterPro" id="IPR008259">
    <property type="entry name" value="FMN_hydac_DH_AS"/>
</dbReference>
<dbReference type="GO" id="GO:0010181">
    <property type="term" value="F:FMN binding"/>
    <property type="evidence" value="ECO:0007669"/>
    <property type="project" value="InterPro"/>
</dbReference>
<feature type="binding site" evidence="7">
    <location>
        <position position="351"/>
    </location>
    <ligand>
        <name>glyoxylate</name>
        <dbReference type="ChEBI" id="CHEBI:36655"/>
    </ligand>
</feature>
<feature type="domain" description="FMN hydroxy acid dehydrogenase" evidence="9">
    <location>
        <begin position="49"/>
        <end position="456"/>
    </location>
</feature>
<feature type="binding site" evidence="7">
    <location>
        <position position="181"/>
    </location>
    <ligand>
        <name>glyoxylate</name>
        <dbReference type="ChEBI" id="CHEBI:36655"/>
    </ligand>
</feature>
<comment type="cofactor">
    <cofactor evidence="1">
        <name>FMN</name>
        <dbReference type="ChEBI" id="CHEBI:58210"/>
    </cofactor>
</comment>
<feature type="binding site" evidence="7">
    <location>
        <begin position="382"/>
        <end position="386"/>
    </location>
    <ligand>
        <name>FMN</name>
        <dbReference type="ChEBI" id="CHEBI:58210"/>
    </ligand>
</feature>
<feature type="region of interest" description="Disordered" evidence="8">
    <location>
        <begin position="1"/>
        <end position="34"/>
    </location>
</feature>
<protein>
    <submittedName>
        <fullName evidence="10">FMN-dependent alpha-hydroxy acid dehydrogenase-like protein</fullName>
    </submittedName>
</protein>
<dbReference type="PANTHER" id="PTHR10578">
    <property type="entry name" value="S -2-HYDROXY-ACID OXIDASE-RELATED"/>
    <property type="match status" value="1"/>
</dbReference>
<feature type="binding site" evidence="7">
    <location>
        <position position="346"/>
    </location>
    <ligand>
        <name>FMN</name>
        <dbReference type="ChEBI" id="CHEBI:58210"/>
    </ligand>
</feature>
<dbReference type="Proteomes" id="UP000799423">
    <property type="component" value="Unassembled WGS sequence"/>
</dbReference>
<reference evidence="10" key="1">
    <citation type="submission" date="2020-01" db="EMBL/GenBank/DDBJ databases">
        <authorList>
            <consortium name="DOE Joint Genome Institute"/>
            <person name="Haridas S."/>
            <person name="Albert R."/>
            <person name="Binder M."/>
            <person name="Bloem J."/>
            <person name="Labutti K."/>
            <person name="Salamov A."/>
            <person name="Andreopoulos B."/>
            <person name="Baker S.E."/>
            <person name="Barry K."/>
            <person name="Bills G."/>
            <person name="Bluhm B.H."/>
            <person name="Cannon C."/>
            <person name="Castanera R."/>
            <person name="Culley D.E."/>
            <person name="Daum C."/>
            <person name="Ezra D."/>
            <person name="Gonzalez J.B."/>
            <person name="Henrissat B."/>
            <person name="Kuo A."/>
            <person name="Liang C."/>
            <person name="Lipzen A."/>
            <person name="Lutzoni F."/>
            <person name="Magnuson J."/>
            <person name="Mondo S."/>
            <person name="Nolan M."/>
            <person name="Ohm R."/>
            <person name="Pangilinan J."/>
            <person name="Park H.-J."/>
            <person name="Ramirez L."/>
            <person name="Alfaro M."/>
            <person name="Sun H."/>
            <person name="Tritt A."/>
            <person name="Yoshinaga Y."/>
            <person name="Zwiers L.-H."/>
            <person name="Turgeon B.G."/>
            <person name="Goodwin S.B."/>
            <person name="Spatafora J.W."/>
            <person name="Crous P.W."/>
            <person name="Grigoriev I.V."/>
        </authorList>
    </citation>
    <scope>NUCLEOTIDE SEQUENCE</scope>
    <source>
        <strain evidence="10">IPT5</strain>
    </source>
</reference>
<evidence type="ECO:0000256" key="3">
    <source>
        <dbReference type="ARBA" id="ARBA00022643"/>
    </source>
</evidence>
<dbReference type="Gene3D" id="3.20.20.70">
    <property type="entry name" value="Aldolase class I"/>
    <property type="match status" value="1"/>
</dbReference>
<dbReference type="Pfam" id="PF01070">
    <property type="entry name" value="FMN_dh"/>
    <property type="match status" value="1"/>
</dbReference>
<evidence type="ECO:0000256" key="5">
    <source>
        <dbReference type="ARBA" id="ARBA00024042"/>
    </source>
</evidence>
<sequence>MSSSSSSSSPSSSSSSSSSTSKPPSSPTVYEPDPTSHVAYQREIYSSLHPPKYSTKPSQWEAAARAAVPPPNFLYSYGAASSESTHAANRSAFERYRLRPWMLVQATLRDMSITLFGRRYKSPLLVAPIGVQEIMHADAEEATARACRATGLPMILSTAATRSIEQVAAANGDGDRWYQLYWPKPQAEEFTASLLARAKASGFQVLVVTLDTFMIGWRPSDLDESYLPFIYGQGCQVGFSDPVFQRMYAEEQAKDTRSTAEKISEIWQILKRPGSIGGAAKVLTHASVIKKAMFFTSLVASGNYRDWNDLHILRKYWDGPIVLKGIQTVEDAHRAIEHGMDGIIVSNHGGRQLDGAIASLDALAEIGADEKVKTSNLTILFDSGIRTGSDVLKALALGAKAVLVGRPYIYGLAMGGEEGVRHVLNCMLADTDNSLANLGKKSIAEISRDDLRVVQALAKL</sequence>
<dbReference type="EMBL" id="MU006323">
    <property type="protein sequence ID" value="KAF2847722.1"/>
    <property type="molecule type" value="Genomic_DNA"/>
</dbReference>
<dbReference type="InterPro" id="IPR013785">
    <property type="entry name" value="Aldolase_TIM"/>
</dbReference>
<dbReference type="SUPFAM" id="SSF51395">
    <property type="entry name" value="FMN-linked oxidoreductases"/>
    <property type="match status" value="1"/>
</dbReference>
<dbReference type="FunFam" id="3.20.20.70:FF:000132">
    <property type="entry name" value="FMN dependent dehydrogenase"/>
    <property type="match status" value="1"/>
</dbReference>
<evidence type="ECO:0000256" key="4">
    <source>
        <dbReference type="ARBA" id="ARBA00023002"/>
    </source>
</evidence>
<evidence type="ECO:0000313" key="10">
    <source>
        <dbReference type="EMBL" id="KAF2847722.1"/>
    </source>
</evidence>
<dbReference type="PROSITE" id="PS51349">
    <property type="entry name" value="FMN_HYDROXY_ACID_DH_2"/>
    <property type="match status" value="1"/>
</dbReference>
<feature type="binding site" evidence="7">
    <location>
        <position position="209"/>
    </location>
    <ligand>
        <name>FMN</name>
        <dbReference type="ChEBI" id="CHEBI:58210"/>
    </ligand>
</feature>
<feature type="binding site" evidence="7">
    <location>
        <begin position="405"/>
        <end position="406"/>
    </location>
    <ligand>
        <name>FMN</name>
        <dbReference type="ChEBI" id="CHEBI:58210"/>
    </ligand>
</feature>
<evidence type="ECO:0000313" key="11">
    <source>
        <dbReference type="Proteomes" id="UP000799423"/>
    </source>
</evidence>
<keyword evidence="11" id="KW-1185">Reference proteome</keyword>
<accession>A0A6A7AXA9</accession>
<feature type="binding site" evidence="7">
    <location>
        <position position="218"/>
    </location>
    <ligand>
        <name>glyoxylate</name>
        <dbReference type="ChEBI" id="CHEBI:36655"/>
    </ligand>
</feature>
<dbReference type="PIRSF" id="PIRSF000138">
    <property type="entry name" value="Al-hdrx_acd_dh"/>
    <property type="match status" value="1"/>
</dbReference>
<keyword evidence="4" id="KW-0560">Oxidoreductase</keyword>
<dbReference type="GO" id="GO:0016491">
    <property type="term" value="F:oxidoreductase activity"/>
    <property type="evidence" value="ECO:0007669"/>
    <property type="project" value="UniProtKB-KW"/>
</dbReference>
<feature type="binding site" evidence="7">
    <location>
        <position position="157"/>
    </location>
    <ligand>
        <name>FMN</name>
        <dbReference type="ChEBI" id="CHEBI:58210"/>
    </ligand>
</feature>
<gene>
    <name evidence="10" type="ORF">T440DRAFT_186618</name>
</gene>
<feature type="active site" description="Proton acceptor" evidence="6">
    <location>
        <position position="348"/>
    </location>
</feature>
<name>A0A6A7AXA9_9PLEO</name>
<comment type="similarity">
    <text evidence="5">Belongs to the FMN-dependent alpha-hydroxy acid dehydrogenase family.</text>
</comment>
<evidence type="ECO:0000256" key="6">
    <source>
        <dbReference type="PIRSR" id="PIRSR000138-1"/>
    </source>
</evidence>
<organism evidence="10 11">
    <name type="scientific">Plenodomus tracheiphilus IPT5</name>
    <dbReference type="NCBI Taxonomy" id="1408161"/>
    <lineage>
        <taxon>Eukaryota</taxon>
        <taxon>Fungi</taxon>
        <taxon>Dikarya</taxon>
        <taxon>Ascomycota</taxon>
        <taxon>Pezizomycotina</taxon>
        <taxon>Dothideomycetes</taxon>
        <taxon>Pleosporomycetidae</taxon>
        <taxon>Pleosporales</taxon>
        <taxon>Pleosporineae</taxon>
        <taxon>Leptosphaeriaceae</taxon>
        <taxon>Plenodomus</taxon>
    </lineage>
</organism>
<dbReference type="OrthoDB" id="25826at2759"/>
<dbReference type="InterPro" id="IPR012133">
    <property type="entry name" value="Alpha-hydoxy_acid_DH_FMN"/>
</dbReference>
<dbReference type="InterPro" id="IPR000262">
    <property type="entry name" value="FMN-dep_DH"/>
</dbReference>
<feature type="binding site" evidence="7">
    <location>
        <position position="75"/>
    </location>
    <ligand>
        <name>glyoxylate</name>
        <dbReference type="ChEBI" id="CHEBI:36655"/>
    </ligand>
</feature>
<feature type="binding site" evidence="7">
    <location>
        <position position="348"/>
    </location>
    <ligand>
        <name>glyoxylate</name>
        <dbReference type="ChEBI" id="CHEBI:36655"/>
    </ligand>
</feature>
<dbReference type="PANTHER" id="PTHR10578:SF86">
    <property type="entry name" value="DEPENDENT DEHYDROGENASE, PUTATIVE (AFU_ORTHOLOGUE AFUA_6G02720)-RELATED"/>
    <property type="match status" value="1"/>
</dbReference>
<evidence type="ECO:0000256" key="2">
    <source>
        <dbReference type="ARBA" id="ARBA00022630"/>
    </source>
</evidence>
<dbReference type="InterPro" id="IPR037396">
    <property type="entry name" value="FMN_HAD"/>
</dbReference>
<feature type="binding site" evidence="7">
    <location>
        <position position="179"/>
    </location>
    <ligand>
        <name>FMN</name>
        <dbReference type="ChEBI" id="CHEBI:58210"/>
    </ligand>
</feature>
<keyword evidence="2 7" id="KW-0285">Flavoprotein</keyword>
<evidence type="ECO:0000256" key="8">
    <source>
        <dbReference type="SAM" id="MobiDB-lite"/>
    </source>
</evidence>
<feature type="compositionally biased region" description="Low complexity" evidence="8">
    <location>
        <begin position="1"/>
        <end position="23"/>
    </location>
</feature>
<proteinExistence type="inferred from homology"/>
<evidence type="ECO:0000256" key="7">
    <source>
        <dbReference type="PIRSR" id="PIRSR000138-2"/>
    </source>
</evidence>
<dbReference type="AlphaFoldDB" id="A0A6A7AXA9"/>
<feature type="binding site" evidence="7">
    <location>
        <begin position="128"/>
        <end position="130"/>
    </location>
    <ligand>
        <name>FMN</name>
        <dbReference type="ChEBI" id="CHEBI:58210"/>
    </ligand>
</feature>
<evidence type="ECO:0000259" key="9">
    <source>
        <dbReference type="PROSITE" id="PS51349"/>
    </source>
</evidence>
<keyword evidence="3 7" id="KW-0288">FMN</keyword>
<feature type="binding site" evidence="7">
    <location>
        <position position="324"/>
    </location>
    <ligand>
        <name>FMN</name>
        <dbReference type="ChEBI" id="CHEBI:58210"/>
    </ligand>
</feature>